<reference evidence="13" key="1">
    <citation type="submission" date="2022-07" db="EMBL/GenBank/DDBJ databases">
        <title>Draft genome sequence of Zalerion maritima ATCC 34329, a (micro)plastics degrading marine fungus.</title>
        <authorList>
            <person name="Paco A."/>
            <person name="Goncalves M.F.M."/>
            <person name="Rocha-Santos T.A.P."/>
            <person name="Alves A."/>
        </authorList>
    </citation>
    <scope>NUCLEOTIDE SEQUENCE</scope>
    <source>
        <strain evidence="13">ATCC 34329</strain>
    </source>
</reference>
<gene>
    <name evidence="13" type="ORF">MKZ38_004253</name>
</gene>
<dbReference type="Gene3D" id="1.50.40.10">
    <property type="entry name" value="Mitochondrial carrier domain"/>
    <property type="match status" value="1"/>
</dbReference>
<evidence type="ECO:0000256" key="3">
    <source>
        <dbReference type="ARBA" id="ARBA00022448"/>
    </source>
</evidence>
<keyword evidence="5" id="KW-0677">Repeat</keyword>
<evidence type="ECO:0000256" key="5">
    <source>
        <dbReference type="ARBA" id="ARBA00022737"/>
    </source>
</evidence>
<keyword evidence="6" id="KW-0999">Mitochondrion inner membrane</keyword>
<dbReference type="InterPro" id="IPR018108">
    <property type="entry name" value="MCP_transmembrane"/>
</dbReference>
<dbReference type="GO" id="GO:0015217">
    <property type="term" value="F:ADP transmembrane transporter activity"/>
    <property type="evidence" value="ECO:0007669"/>
    <property type="project" value="TreeGrafter"/>
</dbReference>
<evidence type="ECO:0000256" key="6">
    <source>
        <dbReference type="ARBA" id="ARBA00022792"/>
    </source>
</evidence>
<evidence type="ECO:0000256" key="10">
    <source>
        <dbReference type="RuleBase" id="RU000488"/>
    </source>
</evidence>
<dbReference type="Proteomes" id="UP001201980">
    <property type="component" value="Unassembled WGS sequence"/>
</dbReference>
<evidence type="ECO:0000256" key="4">
    <source>
        <dbReference type="ARBA" id="ARBA00022692"/>
    </source>
</evidence>
<evidence type="ECO:0000313" key="13">
    <source>
        <dbReference type="EMBL" id="KAJ2897985.1"/>
    </source>
</evidence>
<dbReference type="InterPro" id="IPR023395">
    <property type="entry name" value="MCP_dom_sf"/>
</dbReference>
<evidence type="ECO:0000256" key="7">
    <source>
        <dbReference type="ARBA" id="ARBA00022989"/>
    </source>
</evidence>
<evidence type="ECO:0000256" key="9">
    <source>
        <dbReference type="PROSITE-ProRule" id="PRU00282"/>
    </source>
</evidence>
<keyword evidence="3 10" id="KW-0813">Transport</keyword>
<sequence>MASTSAAWALTHLASGAISAGMTTMTTQPLDNAVVRSQLSRILRKEGHTISLSGGKERQGQGREGRHGTEEDDSSIASLLAREGGLALPSVRRMFREADVAQRGLETGVFFGVYALLKGSRTDVYGTTAMIPAYEELGLGLFSGAMGRAVGVGISNMLSNNNTETSSSPRRGSKGLKKSLRKLRVKDVLASLKGAGADGVFRGYFSGGFVRGAVEPGMTLAIEQILARALLSGGGTERGLLEIMFLAVAGKMIATLVSYPFRTARARMVASKHEDIVSSLGENGNGHSAEQAEKLIDLSDEERVSLGESPFRDGKQKYGTVFEAIRHVYHTEGVGALYDGVGSEMVRAVVHHVILMVGKELIHRVILRVALAVTGFWNRRMVKMVTSADGTVGMMKYSSQVPTVPKVPAPTMKAANLFNTSTTAQPAAAPPTKSTMPTVQPPRIRSLHTNQYLPRPGERPWNMQPQQAPTTVRLARAGELDASNFVRDKAWSLQNQGSGFDFGDRLGGGPKPPAPKWTERLPNIPWRRKSVDEDAGSLVTNMLGEGSRRV</sequence>
<evidence type="ECO:0000256" key="8">
    <source>
        <dbReference type="ARBA" id="ARBA00023136"/>
    </source>
</evidence>
<dbReference type="SUPFAM" id="SSF103506">
    <property type="entry name" value="Mitochondrial carrier"/>
    <property type="match status" value="1"/>
</dbReference>
<evidence type="ECO:0000256" key="12">
    <source>
        <dbReference type="SAM" id="SignalP"/>
    </source>
</evidence>
<evidence type="ECO:0000256" key="2">
    <source>
        <dbReference type="ARBA" id="ARBA00006375"/>
    </source>
</evidence>
<keyword evidence="12" id="KW-0732">Signal</keyword>
<keyword evidence="6" id="KW-0496">Mitochondrion</keyword>
<comment type="subcellular location">
    <subcellularLocation>
        <location evidence="1">Membrane</location>
        <topology evidence="1">Multi-pass membrane protein</topology>
    </subcellularLocation>
</comment>
<dbReference type="InterPro" id="IPR052217">
    <property type="entry name" value="Mito/Peroxisomal_Carrier"/>
</dbReference>
<proteinExistence type="inferred from homology"/>
<evidence type="ECO:0000313" key="14">
    <source>
        <dbReference type="Proteomes" id="UP001201980"/>
    </source>
</evidence>
<comment type="caution">
    <text evidence="13">The sequence shown here is derived from an EMBL/GenBank/DDBJ whole genome shotgun (WGS) entry which is preliminary data.</text>
</comment>
<protein>
    <submittedName>
        <fullName evidence="13">Peroxisomal adenine nucleotide transporter 1</fullName>
    </submittedName>
</protein>
<dbReference type="AlphaFoldDB" id="A0AAD5WPN9"/>
<comment type="similarity">
    <text evidence="2 10">Belongs to the mitochondrial carrier (TC 2.A.29) family.</text>
</comment>
<feature type="signal peptide" evidence="12">
    <location>
        <begin position="1"/>
        <end position="19"/>
    </location>
</feature>
<dbReference type="EMBL" id="JAKWBI020000249">
    <property type="protein sequence ID" value="KAJ2897985.1"/>
    <property type="molecule type" value="Genomic_DNA"/>
</dbReference>
<keyword evidence="14" id="KW-1185">Reference proteome</keyword>
<evidence type="ECO:0000256" key="11">
    <source>
        <dbReference type="SAM" id="MobiDB-lite"/>
    </source>
</evidence>
<keyword evidence="7" id="KW-1133">Transmembrane helix</keyword>
<keyword evidence="8 9" id="KW-0472">Membrane</keyword>
<accession>A0AAD5WPN9</accession>
<keyword evidence="4 9" id="KW-0812">Transmembrane</keyword>
<dbReference type="PROSITE" id="PS50920">
    <property type="entry name" value="SOLCAR"/>
    <property type="match status" value="1"/>
</dbReference>
<feature type="compositionally biased region" description="Basic and acidic residues" evidence="11">
    <location>
        <begin position="55"/>
        <end position="69"/>
    </location>
</feature>
<dbReference type="PANTHER" id="PTHR45939:SF2">
    <property type="entry name" value="CARRIER PROTEIN, PUTATIVE (AFU_ORTHOLOGUE AFUA_2G13870)-RELATED"/>
    <property type="match status" value="1"/>
</dbReference>
<evidence type="ECO:0000256" key="1">
    <source>
        <dbReference type="ARBA" id="ARBA00004141"/>
    </source>
</evidence>
<feature type="chain" id="PRO_5041924350" evidence="12">
    <location>
        <begin position="20"/>
        <end position="550"/>
    </location>
</feature>
<dbReference type="PANTHER" id="PTHR45939">
    <property type="entry name" value="PEROXISOMAL MEMBRANE PROTEIN PMP34-RELATED"/>
    <property type="match status" value="1"/>
</dbReference>
<feature type="region of interest" description="Disordered" evidence="11">
    <location>
        <begin position="501"/>
        <end position="520"/>
    </location>
</feature>
<name>A0AAD5WPN9_9PEZI</name>
<dbReference type="GO" id="GO:0016020">
    <property type="term" value="C:membrane"/>
    <property type="evidence" value="ECO:0007669"/>
    <property type="project" value="UniProtKB-SubCell"/>
</dbReference>
<organism evidence="13 14">
    <name type="scientific">Zalerion maritima</name>
    <dbReference type="NCBI Taxonomy" id="339359"/>
    <lineage>
        <taxon>Eukaryota</taxon>
        <taxon>Fungi</taxon>
        <taxon>Dikarya</taxon>
        <taxon>Ascomycota</taxon>
        <taxon>Pezizomycotina</taxon>
        <taxon>Sordariomycetes</taxon>
        <taxon>Lulworthiomycetidae</taxon>
        <taxon>Lulworthiales</taxon>
        <taxon>Lulworthiaceae</taxon>
        <taxon>Zalerion</taxon>
    </lineage>
</organism>
<feature type="region of interest" description="Disordered" evidence="11">
    <location>
        <begin position="50"/>
        <end position="74"/>
    </location>
</feature>
<feature type="repeat" description="Solcar" evidence="9">
    <location>
        <begin position="237"/>
        <end position="365"/>
    </location>
</feature>
<dbReference type="Pfam" id="PF00153">
    <property type="entry name" value="Mito_carr"/>
    <property type="match status" value="1"/>
</dbReference>